<dbReference type="Pfam" id="PF13442">
    <property type="entry name" value="Cytochrome_CBB3"/>
    <property type="match status" value="1"/>
</dbReference>
<evidence type="ECO:0000256" key="2">
    <source>
        <dbReference type="ARBA" id="ARBA00012951"/>
    </source>
</evidence>
<feature type="binding site" description="axial binding residue" evidence="19">
    <location>
        <position position="166"/>
    </location>
    <ligand>
        <name>heme c</name>
        <dbReference type="ChEBI" id="CHEBI:61717"/>
        <label>2</label>
    </ligand>
    <ligandPart>
        <name>Fe</name>
        <dbReference type="ChEBI" id="CHEBI:18248"/>
    </ligandPart>
</feature>
<feature type="domain" description="Cytochrome c" evidence="20">
    <location>
        <begin position="45"/>
        <end position="130"/>
    </location>
</feature>
<evidence type="ECO:0000256" key="1">
    <source>
        <dbReference type="ARBA" id="ARBA00004651"/>
    </source>
</evidence>
<evidence type="ECO:0000256" key="9">
    <source>
        <dbReference type="ARBA" id="ARBA00022723"/>
    </source>
</evidence>
<keyword evidence="9 17" id="KW-0479">Metal-binding</keyword>
<dbReference type="PIRSF" id="PIRSF000007">
    <property type="entry name" value="Ubiq_cycred_cyc"/>
    <property type="match status" value="1"/>
</dbReference>
<dbReference type="KEGG" id="sgrg:L0C25_23365"/>
<keyword evidence="13 17" id="KW-1133">Transmembrane helix</keyword>
<feature type="transmembrane region" description="Helical" evidence="17">
    <location>
        <begin position="12"/>
        <end position="32"/>
    </location>
</feature>
<evidence type="ECO:0000256" key="5">
    <source>
        <dbReference type="ARBA" id="ARBA00022475"/>
    </source>
</evidence>
<comment type="subunit">
    <text evidence="17">The cytochrome bc1 complex is composed of a cytochrome b (QcrB), the Rieske iron-sulfur protein (QcrA) and a diheme cytochrome c (QcrC) subunit.</text>
</comment>
<dbReference type="InterPro" id="IPR009152">
    <property type="entry name" value="bc1_cytC-su"/>
</dbReference>
<dbReference type="Gene3D" id="1.10.760.10">
    <property type="entry name" value="Cytochrome c-like domain"/>
    <property type="match status" value="2"/>
</dbReference>
<dbReference type="GO" id="GO:0005506">
    <property type="term" value="F:iron ion binding"/>
    <property type="evidence" value="ECO:0007669"/>
    <property type="project" value="UniProtKB-UniRule"/>
</dbReference>
<feature type="transmembrane region" description="Helical" evidence="17">
    <location>
        <begin position="246"/>
        <end position="264"/>
    </location>
</feature>
<dbReference type="SUPFAM" id="SSF46626">
    <property type="entry name" value="Cytochrome c"/>
    <property type="match status" value="2"/>
</dbReference>
<feature type="binding site" description="axial binding residue" evidence="19">
    <location>
        <position position="62"/>
    </location>
    <ligand>
        <name>heme c</name>
        <dbReference type="ChEBI" id="CHEBI:61717"/>
        <label>1</label>
    </ligand>
    <ligandPart>
        <name>Fe</name>
        <dbReference type="ChEBI" id="CHEBI:18248"/>
    </ligandPart>
</feature>
<keyword evidence="8 17" id="KW-0812">Transmembrane</keyword>
<dbReference type="EC" id="7.1.1.8" evidence="2 17"/>
<keyword evidence="12 17" id="KW-0249">Electron transport</keyword>
<evidence type="ECO:0000256" key="11">
    <source>
        <dbReference type="ARBA" id="ARBA00022967"/>
    </source>
</evidence>
<feature type="binding site" description="covalent" evidence="18">
    <location>
        <position position="162"/>
    </location>
    <ligand>
        <name>heme c</name>
        <dbReference type="ChEBI" id="CHEBI:61717"/>
        <label>2</label>
    </ligand>
</feature>
<evidence type="ECO:0000256" key="13">
    <source>
        <dbReference type="ARBA" id="ARBA00022989"/>
    </source>
</evidence>
<evidence type="ECO:0000256" key="14">
    <source>
        <dbReference type="ARBA" id="ARBA00023004"/>
    </source>
</evidence>
<dbReference type="Proteomes" id="UP001164390">
    <property type="component" value="Chromosome"/>
</dbReference>
<keyword evidence="22" id="KW-1185">Reference proteome</keyword>
<dbReference type="PROSITE" id="PS51007">
    <property type="entry name" value="CYTC"/>
    <property type="match status" value="2"/>
</dbReference>
<evidence type="ECO:0000313" key="22">
    <source>
        <dbReference type="Proteomes" id="UP001164390"/>
    </source>
</evidence>
<dbReference type="GO" id="GO:0005886">
    <property type="term" value="C:plasma membrane"/>
    <property type="evidence" value="ECO:0007669"/>
    <property type="project" value="UniProtKB-SubCell"/>
</dbReference>
<comment type="catalytic activity">
    <reaction evidence="16 17">
        <text>a quinol + 2 Fe(III)-[cytochrome c](out) = a quinone + 2 Fe(II)-[cytochrome c](out) + 2 H(+)(out)</text>
        <dbReference type="Rhea" id="RHEA:11484"/>
        <dbReference type="Rhea" id="RHEA-COMP:10350"/>
        <dbReference type="Rhea" id="RHEA-COMP:14399"/>
        <dbReference type="ChEBI" id="CHEBI:15378"/>
        <dbReference type="ChEBI" id="CHEBI:24646"/>
        <dbReference type="ChEBI" id="CHEBI:29033"/>
        <dbReference type="ChEBI" id="CHEBI:29034"/>
        <dbReference type="ChEBI" id="CHEBI:132124"/>
        <dbReference type="EC" id="7.1.1.8"/>
    </reaction>
</comment>
<evidence type="ECO:0000256" key="8">
    <source>
        <dbReference type="ARBA" id="ARBA00022692"/>
    </source>
</evidence>
<dbReference type="EMBL" id="CP094970">
    <property type="protein sequence ID" value="UYM05413.1"/>
    <property type="molecule type" value="Genomic_DNA"/>
</dbReference>
<dbReference type="RefSeq" id="WP_271634248.1">
    <property type="nucleotide sequence ID" value="NZ_CP094970.1"/>
</dbReference>
<keyword evidence="7 17" id="KW-0679">Respiratory chain</keyword>
<dbReference type="PANTHER" id="PTHR33751:SF13">
    <property type="entry name" value="CYTOCHROME BC1 COMPLEX CYTOCHROME C SUBUNIT"/>
    <property type="match status" value="1"/>
</dbReference>
<sequence>MRFLSTRRRHRMAGLVVLLFGLIVAGGVYYAAAPRTADAETADAQKIEAGRQLFLVGCASCHGKNAEGVGTKGDRNYGPTLVGVGAAAVDFQVGTGRMPMTNAAPQAPAKPPVYTDEEVEQLAAFVASLGPGPEVPDEQYTDTSDVTDEELAEGGEFFRTNCTACHNSVGAGGALPSGRYAPALTDTSARHIYEAMITGPQQMPVFSDDVITPEQKRNMIAYIEAMRDTPQSGIGGGSLGPVSEGMFAWIVGIGGLVCAATWIATQSVRSKRKKGEVEA</sequence>
<evidence type="ECO:0000256" key="12">
    <source>
        <dbReference type="ARBA" id="ARBA00022982"/>
    </source>
</evidence>
<dbReference type="Pfam" id="PF00034">
    <property type="entry name" value="Cytochrom_C"/>
    <property type="match status" value="1"/>
</dbReference>
<evidence type="ECO:0000256" key="16">
    <source>
        <dbReference type="ARBA" id="ARBA00029351"/>
    </source>
</evidence>
<evidence type="ECO:0000256" key="3">
    <source>
        <dbReference type="ARBA" id="ARBA00017819"/>
    </source>
</evidence>
<evidence type="ECO:0000256" key="15">
    <source>
        <dbReference type="ARBA" id="ARBA00023136"/>
    </source>
</evidence>
<keyword evidence="6 17" id="KW-0349">Heme</keyword>
<feature type="binding site" description="covalent" evidence="18">
    <location>
        <position position="58"/>
    </location>
    <ligand>
        <name>heme c</name>
        <dbReference type="ChEBI" id="CHEBI:61717"/>
        <label>1</label>
    </ligand>
</feature>
<keyword evidence="11 17" id="KW-1278">Translocase</keyword>
<dbReference type="GO" id="GO:0008121">
    <property type="term" value="F:quinol-cytochrome-c reductase activity"/>
    <property type="evidence" value="ECO:0007669"/>
    <property type="project" value="UniProtKB-UniRule"/>
</dbReference>
<feature type="binding site" description="covalent" evidence="18">
    <location>
        <position position="61"/>
    </location>
    <ligand>
        <name>heme c</name>
        <dbReference type="ChEBI" id="CHEBI:61717"/>
        <label>1</label>
    </ligand>
</feature>
<evidence type="ECO:0000313" key="21">
    <source>
        <dbReference type="EMBL" id="UYM05413.1"/>
    </source>
</evidence>
<dbReference type="PANTHER" id="PTHR33751">
    <property type="entry name" value="CBB3-TYPE CYTOCHROME C OXIDASE SUBUNIT FIXP"/>
    <property type="match status" value="1"/>
</dbReference>
<dbReference type="InterPro" id="IPR050597">
    <property type="entry name" value="Cytochrome_c_Oxidase_Subunit"/>
</dbReference>
<protein>
    <recommendedName>
        <fullName evidence="3 17">Cytochrome bc1 complex cytochrome c subunit</fullName>
        <ecNumber evidence="2 17">7.1.1.8</ecNumber>
    </recommendedName>
</protein>
<feature type="binding site" description="covalent" evidence="18">
    <location>
        <position position="165"/>
    </location>
    <ligand>
        <name>heme c</name>
        <dbReference type="ChEBI" id="CHEBI:61717"/>
        <label>2</label>
    </ligand>
</feature>
<evidence type="ECO:0000259" key="20">
    <source>
        <dbReference type="PROSITE" id="PS51007"/>
    </source>
</evidence>
<reference evidence="21" key="1">
    <citation type="submission" date="2022-01" db="EMBL/GenBank/DDBJ databases">
        <title>Nocardioidaceae gen. sp. A5X3R13.</title>
        <authorList>
            <person name="Lopez Marin M.A."/>
            <person name="Uhlik O."/>
        </authorList>
    </citation>
    <scope>NUCLEOTIDE SEQUENCE</scope>
    <source>
        <strain evidence="21">A5X3R13</strain>
    </source>
</reference>
<dbReference type="AlphaFoldDB" id="A0AA46YM31"/>
<evidence type="ECO:0000256" key="4">
    <source>
        <dbReference type="ARBA" id="ARBA00022448"/>
    </source>
</evidence>
<dbReference type="GO" id="GO:0020037">
    <property type="term" value="F:heme binding"/>
    <property type="evidence" value="ECO:0007669"/>
    <property type="project" value="UniProtKB-UniRule"/>
</dbReference>
<comment type="subcellular location">
    <subcellularLocation>
        <location evidence="1 17">Cell membrane</location>
        <topology evidence="1 17">Multi-pass membrane protein</topology>
    </subcellularLocation>
</comment>
<keyword evidence="14 17" id="KW-0408">Iron</keyword>
<comment type="PTM">
    <text evidence="18">Binds 2 heme c groups covalently per subunit.</text>
</comment>
<keyword evidence="10" id="KW-0677">Repeat</keyword>
<evidence type="ECO:0000256" key="7">
    <source>
        <dbReference type="ARBA" id="ARBA00022660"/>
    </source>
</evidence>
<evidence type="ECO:0000256" key="10">
    <source>
        <dbReference type="ARBA" id="ARBA00022737"/>
    </source>
</evidence>
<keyword evidence="4 17" id="KW-0813">Transport</keyword>
<dbReference type="InterPro" id="IPR009056">
    <property type="entry name" value="Cyt_c-like_dom"/>
</dbReference>
<gene>
    <name evidence="21" type="ORF">L0C25_23365</name>
</gene>
<keyword evidence="15 17" id="KW-0472">Membrane</keyword>
<accession>A0AA46YM31</accession>
<evidence type="ECO:0000256" key="19">
    <source>
        <dbReference type="PIRSR" id="PIRSR000007-51"/>
    </source>
</evidence>
<evidence type="ECO:0000256" key="17">
    <source>
        <dbReference type="PIRNR" id="PIRNR000007"/>
    </source>
</evidence>
<evidence type="ECO:0000256" key="18">
    <source>
        <dbReference type="PIRSR" id="PIRSR000007-50"/>
    </source>
</evidence>
<dbReference type="InterPro" id="IPR036909">
    <property type="entry name" value="Cyt_c-like_dom_sf"/>
</dbReference>
<feature type="domain" description="Cytochrome c" evidence="20">
    <location>
        <begin position="149"/>
        <end position="227"/>
    </location>
</feature>
<name>A0AA46YM31_9ACTN</name>
<organism evidence="21 22">
    <name type="scientific">Solicola gregarius</name>
    <dbReference type="NCBI Taxonomy" id="2908642"/>
    <lineage>
        <taxon>Bacteria</taxon>
        <taxon>Bacillati</taxon>
        <taxon>Actinomycetota</taxon>
        <taxon>Actinomycetes</taxon>
        <taxon>Propionibacteriales</taxon>
        <taxon>Nocardioidaceae</taxon>
        <taxon>Solicola</taxon>
    </lineage>
</organism>
<proteinExistence type="predicted"/>
<evidence type="ECO:0000256" key="6">
    <source>
        <dbReference type="ARBA" id="ARBA00022617"/>
    </source>
</evidence>
<keyword evidence="5 17" id="KW-1003">Cell membrane</keyword>